<protein>
    <submittedName>
        <fullName evidence="4">DUF1593 domain-containing protein</fullName>
    </submittedName>
</protein>
<reference evidence="4 5" key="1">
    <citation type="submission" date="2019-03" db="EMBL/GenBank/DDBJ databases">
        <title>Algoriphagus sp. nov, a new strain isolated from root system soil of mangrove plant Kandelia.</title>
        <authorList>
            <person name="Yin Q."/>
            <person name="Wang K."/>
            <person name="Song Z."/>
        </authorList>
    </citation>
    <scope>NUCLEOTIDE SEQUENCE [LARGE SCALE GENOMIC DNA]</scope>
    <source>
        <strain evidence="4 5">XY-J91</strain>
    </source>
</reference>
<dbReference type="Proteomes" id="UP000297647">
    <property type="component" value="Unassembled WGS sequence"/>
</dbReference>
<dbReference type="InterPro" id="IPR013783">
    <property type="entry name" value="Ig-like_fold"/>
</dbReference>
<dbReference type="Gene3D" id="2.60.40.10">
    <property type="entry name" value="Immunoglobulins"/>
    <property type="match status" value="1"/>
</dbReference>
<dbReference type="Pfam" id="PF21027">
    <property type="entry name" value="Sde0182_C"/>
    <property type="match status" value="1"/>
</dbReference>
<evidence type="ECO:0000313" key="4">
    <source>
        <dbReference type="EMBL" id="TFV95680.1"/>
    </source>
</evidence>
<dbReference type="RefSeq" id="WP_135072007.1">
    <property type="nucleotide sequence ID" value="NZ_SPSB01000002.1"/>
</dbReference>
<dbReference type="EMBL" id="SPSB01000002">
    <property type="protein sequence ID" value="TFV95680.1"/>
    <property type="molecule type" value="Genomic_DNA"/>
</dbReference>
<name>A0A4Y9QUD2_9BACT</name>
<feature type="domain" description="Cellulose-binding Sde182 nucleoside hydrolase-like" evidence="2">
    <location>
        <begin position="35"/>
        <end position="349"/>
    </location>
</feature>
<gene>
    <name evidence="4" type="ORF">E4S40_05515</name>
</gene>
<accession>A0A4Y9QUD2</accession>
<sequence>MKYLLFFFALLLVLSCQPKPETISEPVSEQKTKPRTIVTTDGEIDDVDSFIRMLLYANEFRIEGLIYSSSMWHYKGDGKGTLFTSEMEMTKRMYGAIPDLRWPGTEWMNPLLDAYEEVYPKLSQHAEGFPTAVHLRNLVRVGNIDFEGEMEKDTPGSDYIKEKLLDDDMEPIYLQVWGGTNTIARALKSIEDEYKGTAEWESVYQKVVDKAIIYAILDQDATYRKYIAPNWPDIRIYYNSSQFWCFAYPWKRVVPESQHYLFEGDFMGNEIINNHGPLLKKYYSYGDGQKQEGDDEHIHGDPTRLENAQWGTFGIYDFISEGDSPAYLHLIGVGLDNLNHPEWGGWGGRLVQSVDQPNRWEDGAGVLDYNPFTDTLDATYPQIRWIEAIQEDFAARADWCVKDFAEANHPPVVLPKGSNRIQSRPGEVLTLEVETSDPDGDSLETKFWIYKEVGTYSGETKLSSQGNQVQVQLDGQSKGFLHVIAEVKDSGIHPMTRYARFVIEVN</sequence>
<dbReference type="Gene3D" id="3.90.245.10">
    <property type="entry name" value="Ribonucleoside hydrolase-like"/>
    <property type="match status" value="1"/>
</dbReference>
<feature type="chain" id="PRO_5021385467" evidence="1">
    <location>
        <begin position="19"/>
        <end position="506"/>
    </location>
</feature>
<dbReference type="GO" id="GO:0016799">
    <property type="term" value="F:hydrolase activity, hydrolyzing N-glycosyl compounds"/>
    <property type="evidence" value="ECO:0007669"/>
    <property type="project" value="InterPro"/>
</dbReference>
<evidence type="ECO:0000259" key="3">
    <source>
        <dbReference type="Pfam" id="PF21027"/>
    </source>
</evidence>
<keyword evidence="5" id="KW-1185">Reference proteome</keyword>
<organism evidence="4 5">
    <name type="scientific">Algoriphagus kandeliae</name>
    <dbReference type="NCBI Taxonomy" id="2562278"/>
    <lineage>
        <taxon>Bacteria</taxon>
        <taxon>Pseudomonadati</taxon>
        <taxon>Bacteroidota</taxon>
        <taxon>Cytophagia</taxon>
        <taxon>Cytophagales</taxon>
        <taxon>Cyclobacteriaceae</taxon>
        <taxon>Algoriphagus</taxon>
    </lineage>
</organism>
<dbReference type="InterPro" id="IPR011483">
    <property type="entry name" value="Sde182_NH-like"/>
</dbReference>
<feature type="signal peptide" evidence="1">
    <location>
        <begin position="1"/>
        <end position="18"/>
    </location>
</feature>
<evidence type="ECO:0000259" key="2">
    <source>
        <dbReference type="Pfam" id="PF07632"/>
    </source>
</evidence>
<feature type="domain" description="Cellulose-binding Sde182 C-terminal" evidence="3">
    <location>
        <begin position="434"/>
        <end position="505"/>
    </location>
</feature>
<dbReference type="PROSITE" id="PS51257">
    <property type="entry name" value="PROKAR_LIPOPROTEIN"/>
    <property type="match status" value="1"/>
</dbReference>
<dbReference type="OrthoDB" id="253051at2"/>
<comment type="caution">
    <text evidence="4">The sequence shown here is derived from an EMBL/GenBank/DDBJ whole genome shotgun (WGS) entry which is preliminary data.</text>
</comment>
<keyword evidence="1" id="KW-0732">Signal</keyword>
<dbReference type="InterPro" id="IPR048527">
    <property type="entry name" value="Sde182_C"/>
</dbReference>
<evidence type="ECO:0000256" key="1">
    <source>
        <dbReference type="SAM" id="SignalP"/>
    </source>
</evidence>
<dbReference type="Pfam" id="PF07632">
    <property type="entry name" value="Sde182_NH-like"/>
    <property type="match status" value="1"/>
</dbReference>
<proteinExistence type="predicted"/>
<dbReference type="InterPro" id="IPR036452">
    <property type="entry name" value="Ribo_hydro-like"/>
</dbReference>
<dbReference type="AlphaFoldDB" id="A0A4Y9QUD2"/>
<evidence type="ECO:0000313" key="5">
    <source>
        <dbReference type="Proteomes" id="UP000297647"/>
    </source>
</evidence>